<name>A0A6J5M3V9_9CAUD</name>
<sequence length="66" mass="7887">MNNKYLHSLDLWCYIDEQTQKLDLLMEDPIAASTEAYKMFVLGQKEMLSRLVDYLHQNEFELESKD</sequence>
<accession>A0A6J5M3V9</accession>
<reference evidence="1" key="1">
    <citation type="submission" date="2020-04" db="EMBL/GenBank/DDBJ databases">
        <authorList>
            <person name="Chiriac C."/>
            <person name="Salcher M."/>
            <person name="Ghai R."/>
            <person name="Kavagutti S V."/>
        </authorList>
    </citation>
    <scope>NUCLEOTIDE SEQUENCE</scope>
</reference>
<evidence type="ECO:0000313" key="1">
    <source>
        <dbReference type="EMBL" id="CAB4141298.1"/>
    </source>
</evidence>
<protein>
    <submittedName>
        <fullName evidence="1">Uncharacterized protein</fullName>
    </submittedName>
</protein>
<organism evidence="1">
    <name type="scientific">uncultured Caudovirales phage</name>
    <dbReference type="NCBI Taxonomy" id="2100421"/>
    <lineage>
        <taxon>Viruses</taxon>
        <taxon>Duplodnaviria</taxon>
        <taxon>Heunggongvirae</taxon>
        <taxon>Uroviricota</taxon>
        <taxon>Caudoviricetes</taxon>
        <taxon>Peduoviridae</taxon>
        <taxon>Maltschvirus</taxon>
        <taxon>Maltschvirus maltsch</taxon>
    </lineage>
</organism>
<proteinExistence type="predicted"/>
<dbReference type="EMBL" id="LR796388">
    <property type="protein sequence ID" value="CAB4141298.1"/>
    <property type="molecule type" value="Genomic_DNA"/>
</dbReference>
<gene>
    <name evidence="1" type="ORF">UFOVP410_137</name>
</gene>